<dbReference type="Proteomes" id="UP000299102">
    <property type="component" value="Unassembled WGS sequence"/>
</dbReference>
<evidence type="ECO:0000256" key="1">
    <source>
        <dbReference type="SAM" id="MobiDB-lite"/>
    </source>
</evidence>
<protein>
    <submittedName>
        <fullName evidence="2">Uncharacterized protein</fullName>
    </submittedName>
</protein>
<organism evidence="2 3">
    <name type="scientific">Eumeta variegata</name>
    <name type="common">Bagworm moth</name>
    <name type="synonym">Eumeta japonica</name>
    <dbReference type="NCBI Taxonomy" id="151549"/>
    <lineage>
        <taxon>Eukaryota</taxon>
        <taxon>Metazoa</taxon>
        <taxon>Ecdysozoa</taxon>
        <taxon>Arthropoda</taxon>
        <taxon>Hexapoda</taxon>
        <taxon>Insecta</taxon>
        <taxon>Pterygota</taxon>
        <taxon>Neoptera</taxon>
        <taxon>Endopterygota</taxon>
        <taxon>Lepidoptera</taxon>
        <taxon>Glossata</taxon>
        <taxon>Ditrysia</taxon>
        <taxon>Tineoidea</taxon>
        <taxon>Psychidae</taxon>
        <taxon>Oiketicinae</taxon>
        <taxon>Eumeta</taxon>
    </lineage>
</organism>
<reference evidence="2 3" key="1">
    <citation type="journal article" date="2019" name="Commun. Biol.">
        <title>The bagworm genome reveals a unique fibroin gene that provides high tensile strength.</title>
        <authorList>
            <person name="Kono N."/>
            <person name="Nakamura H."/>
            <person name="Ohtoshi R."/>
            <person name="Tomita M."/>
            <person name="Numata K."/>
            <person name="Arakawa K."/>
        </authorList>
    </citation>
    <scope>NUCLEOTIDE SEQUENCE [LARGE SCALE GENOMIC DNA]</scope>
</reference>
<dbReference type="EMBL" id="BGZK01002514">
    <property type="protein sequence ID" value="GBP94528.1"/>
    <property type="molecule type" value="Genomic_DNA"/>
</dbReference>
<accession>A0A4C2A399</accession>
<proteinExistence type="predicted"/>
<sequence length="100" mass="11444">MQPARYHRLVCQVAGVTRDLADEPVVYSLRGFPHSGFVIVICLGSKQHYTSQSFRGERRSRKQNRRSGPLAAEHRGATREHLNERTHSSFQQFRLALPSI</sequence>
<evidence type="ECO:0000313" key="2">
    <source>
        <dbReference type="EMBL" id="GBP94528.1"/>
    </source>
</evidence>
<feature type="region of interest" description="Disordered" evidence="1">
    <location>
        <begin position="49"/>
        <end position="87"/>
    </location>
</feature>
<name>A0A4C2A399_EUMVA</name>
<gene>
    <name evidence="2" type="ORF">EVAR_6204_1</name>
</gene>
<comment type="caution">
    <text evidence="2">The sequence shown here is derived from an EMBL/GenBank/DDBJ whole genome shotgun (WGS) entry which is preliminary data.</text>
</comment>
<evidence type="ECO:0000313" key="3">
    <source>
        <dbReference type="Proteomes" id="UP000299102"/>
    </source>
</evidence>
<dbReference type="AlphaFoldDB" id="A0A4C2A399"/>
<keyword evidence="3" id="KW-1185">Reference proteome</keyword>
<feature type="compositionally biased region" description="Basic and acidic residues" evidence="1">
    <location>
        <begin position="72"/>
        <end position="87"/>
    </location>
</feature>